<feature type="transmembrane region" description="Helical" evidence="2">
    <location>
        <begin position="16"/>
        <end position="37"/>
    </location>
</feature>
<dbReference type="OrthoDB" id="405906at2759"/>
<dbReference type="Pfam" id="PF24802">
    <property type="entry name" value="DUF7703"/>
    <property type="match status" value="1"/>
</dbReference>
<dbReference type="PANTHER" id="PTHR37013">
    <property type="entry name" value="INTEGRAL MEMBRANE PROTEIN (AFU_ORTHOLOGUE AFUA_1G05950)-RELATED"/>
    <property type="match status" value="1"/>
</dbReference>
<comment type="caution">
    <text evidence="4">The sequence shown here is derived from an EMBL/GenBank/DDBJ whole genome shotgun (WGS) entry which is preliminary data.</text>
</comment>
<dbReference type="Proteomes" id="UP000186583">
    <property type="component" value="Unassembled WGS sequence"/>
</dbReference>
<reference evidence="4 5" key="1">
    <citation type="submission" date="2016-11" db="EMBL/GenBank/DDBJ databases">
        <title>Draft Genome Assembly of Colletotrichum chlorophyti a pathogen of herbaceous plants.</title>
        <authorList>
            <person name="Gan P."/>
            <person name="Narusaka M."/>
            <person name="Tsushima A."/>
            <person name="Narusaka Y."/>
            <person name="Takano Y."/>
            <person name="Shirasu K."/>
        </authorList>
    </citation>
    <scope>NUCLEOTIDE SEQUENCE [LARGE SCALE GENOMIC DNA]</scope>
    <source>
        <strain evidence="4 5">NTL11</strain>
    </source>
</reference>
<evidence type="ECO:0000313" key="5">
    <source>
        <dbReference type="Proteomes" id="UP000186583"/>
    </source>
</evidence>
<keyword evidence="2" id="KW-1133">Transmembrane helix</keyword>
<evidence type="ECO:0000256" key="2">
    <source>
        <dbReference type="SAM" id="Phobius"/>
    </source>
</evidence>
<keyword evidence="2" id="KW-0472">Membrane</keyword>
<dbReference type="InterPro" id="IPR056120">
    <property type="entry name" value="DUF7703"/>
</dbReference>
<keyword evidence="5" id="KW-1185">Reference proteome</keyword>
<dbReference type="EMBL" id="MPGH01000060">
    <property type="protein sequence ID" value="OLN92101.1"/>
    <property type="molecule type" value="Genomic_DNA"/>
</dbReference>
<gene>
    <name evidence="4" type="ORF">CCHL11_01348</name>
</gene>
<protein>
    <recommendedName>
        <fullName evidence="3">DUF7703 domain-containing protein</fullName>
    </recommendedName>
</protein>
<feature type="transmembrane region" description="Helical" evidence="2">
    <location>
        <begin position="111"/>
        <end position="134"/>
    </location>
</feature>
<feature type="transmembrane region" description="Helical" evidence="2">
    <location>
        <begin position="154"/>
        <end position="175"/>
    </location>
</feature>
<dbReference type="PANTHER" id="PTHR37013:SF4">
    <property type="entry name" value="INTEGRAL MEMBRANE PROTEIN"/>
    <property type="match status" value="1"/>
</dbReference>
<keyword evidence="2" id="KW-0812">Transmembrane</keyword>
<feature type="domain" description="DUF7703" evidence="3">
    <location>
        <begin position="7"/>
        <end position="260"/>
    </location>
</feature>
<feature type="transmembrane region" description="Helical" evidence="2">
    <location>
        <begin position="49"/>
        <end position="71"/>
    </location>
</feature>
<evidence type="ECO:0000259" key="3">
    <source>
        <dbReference type="Pfam" id="PF24802"/>
    </source>
</evidence>
<feature type="transmembrane region" description="Helical" evidence="2">
    <location>
        <begin position="196"/>
        <end position="217"/>
    </location>
</feature>
<feature type="region of interest" description="Disordered" evidence="1">
    <location>
        <begin position="290"/>
        <end position="363"/>
    </location>
</feature>
<evidence type="ECO:0000256" key="1">
    <source>
        <dbReference type="SAM" id="MobiDB-lite"/>
    </source>
</evidence>
<proteinExistence type="predicted"/>
<dbReference type="AlphaFoldDB" id="A0A1Q8RYC6"/>
<evidence type="ECO:0000313" key="4">
    <source>
        <dbReference type="EMBL" id="OLN92101.1"/>
    </source>
</evidence>
<sequence>MAEDMKGSIDLNRSEAMAIAGLATAGIYNAVEVYVLIFTTFRQRRGRYFWSMVVANTGIFVHAIASIIRYVRRSGNVIPGAFAIVAWCLMVTGQSVVLWSRLHLVVYNRTWIRLVLAVIVTNACALHVPMLAMWVLCWATPPEVAARWLERYGVYERVSIVIFTLQETAITGIFARQGFFNLRPLFAFKTRAARLISWYLFVLFILVFVLDVGLVVLEYTNNFLFQTTSKPLVYSIKLKVEFTVLNKLLAFTKMNSCDCHHLDETSTAAYSKGLMTNDTTGTAKAAAVPGQGQVRGQGEVAGSGPVTEPEAEQRPDHIFDGSPAERMSLDDGGLEGLESRKRSMPNSSVEKRTISDGGVSHVT</sequence>
<feature type="transmembrane region" description="Helical" evidence="2">
    <location>
        <begin position="77"/>
        <end position="99"/>
    </location>
</feature>
<organism evidence="4 5">
    <name type="scientific">Colletotrichum chlorophyti</name>
    <dbReference type="NCBI Taxonomy" id="708187"/>
    <lineage>
        <taxon>Eukaryota</taxon>
        <taxon>Fungi</taxon>
        <taxon>Dikarya</taxon>
        <taxon>Ascomycota</taxon>
        <taxon>Pezizomycotina</taxon>
        <taxon>Sordariomycetes</taxon>
        <taxon>Hypocreomycetidae</taxon>
        <taxon>Glomerellales</taxon>
        <taxon>Glomerellaceae</taxon>
        <taxon>Colletotrichum</taxon>
    </lineage>
</organism>
<accession>A0A1Q8RYC6</accession>
<name>A0A1Q8RYC6_9PEZI</name>